<evidence type="ECO:0000256" key="2">
    <source>
        <dbReference type="ARBA" id="ARBA00023125"/>
    </source>
</evidence>
<dbReference type="PANTHER" id="PTHR46796:SF7">
    <property type="entry name" value="ARAC FAMILY TRANSCRIPTIONAL REGULATOR"/>
    <property type="match status" value="1"/>
</dbReference>
<dbReference type="RefSeq" id="WP_105730374.1">
    <property type="nucleotide sequence ID" value="NZ_PVLR01000038.1"/>
</dbReference>
<reference evidence="6 7" key="1">
    <citation type="submission" date="2018-03" db="EMBL/GenBank/DDBJ databases">
        <title>Comparative genomics illustrates the genes involved in a hyperalkaliphilic mechanisms of Serpentinomonas isolated from highly-alkaline calcium-rich serpentinized springs.</title>
        <authorList>
            <person name="Suzuki S."/>
            <person name="Ishii S."/>
            <person name="Walworth N."/>
            <person name="Bird L."/>
            <person name="Kuenen J.G."/>
            <person name="Nealson K.H."/>
        </authorList>
    </citation>
    <scope>NUCLEOTIDE SEQUENCE [LARGE SCALE GENOMIC DNA]</scope>
    <source>
        <strain evidence="6 7">83</strain>
    </source>
</reference>
<accession>A0A2S9KCG2</accession>
<dbReference type="PROSITE" id="PS01124">
    <property type="entry name" value="HTH_ARAC_FAMILY_2"/>
    <property type="match status" value="1"/>
</dbReference>
<dbReference type="InterPro" id="IPR050204">
    <property type="entry name" value="AraC_XylS_family_regulators"/>
</dbReference>
<name>A0A2S9KCG2_9BURK</name>
<evidence type="ECO:0000259" key="4">
    <source>
        <dbReference type="PROSITE" id="PS01124"/>
    </source>
</evidence>
<evidence type="ECO:0000256" key="3">
    <source>
        <dbReference type="ARBA" id="ARBA00023163"/>
    </source>
</evidence>
<proteinExistence type="predicted"/>
<dbReference type="GO" id="GO:0043565">
    <property type="term" value="F:sequence-specific DNA binding"/>
    <property type="evidence" value="ECO:0007669"/>
    <property type="project" value="InterPro"/>
</dbReference>
<gene>
    <name evidence="6" type="ORF">C6P61_13075</name>
    <name evidence="5" type="ORF">F5985_11515</name>
</gene>
<dbReference type="OrthoDB" id="9789899at2"/>
<dbReference type="PROSITE" id="PS00041">
    <property type="entry name" value="HTH_ARAC_FAMILY_1"/>
    <property type="match status" value="1"/>
</dbReference>
<evidence type="ECO:0000313" key="6">
    <source>
        <dbReference type="EMBL" id="PRD68104.1"/>
    </source>
</evidence>
<reference evidence="5 8" key="2">
    <citation type="submission" date="2019-09" db="EMBL/GenBank/DDBJ databases">
        <title>Identification of Malikia spinosa a prominent benzene-, toluene-, and ethylbenzene-degrading bacterium: enrichment, isolation and whole genome sequencing.</title>
        <authorList>
            <person name="Tancsics A."/>
            <person name="Revesz F."/>
            <person name="Kriszt B."/>
        </authorList>
    </citation>
    <scope>NUCLEOTIDE SEQUENCE [LARGE SCALE GENOMIC DNA]</scope>
    <source>
        <strain evidence="5 8">AB6</strain>
    </source>
</reference>
<feature type="domain" description="HTH araC/xylS-type" evidence="4">
    <location>
        <begin position="200"/>
        <end position="300"/>
    </location>
</feature>
<dbReference type="InterPro" id="IPR018062">
    <property type="entry name" value="HTH_AraC-typ_CS"/>
</dbReference>
<dbReference type="Pfam" id="PF12852">
    <property type="entry name" value="Cupin_6"/>
    <property type="match status" value="1"/>
</dbReference>
<organism evidence="6 7">
    <name type="scientific">Malikia spinosa</name>
    <dbReference type="NCBI Taxonomy" id="86180"/>
    <lineage>
        <taxon>Bacteria</taxon>
        <taxon>Pseudomonadati</taxon>
        <taxon>Pseudomonadota</taxon>
        <taxon>Betaproteobacteria</taxon>
        <taxon>Burkholderiales</taxon>
        <taxon>Comamonadaceae</taxon>
        <taxon>Malikia</taxon>
    </lineage>
</organism>
<dbReference type="GO" id="GO:0003700">
    <property type="term" value="F:DNA-binding transcription factor activity"/>
    <property type="evidence" value="ECO:0007669"/>
    <property type="project" value="InterPro"/>
</dbReference>
<evidence type="ECO:0000313" key="5">
    <source>
        <dbReference type="EMBL" id="MYZ52748.1"/>
    </source>
</evidence>
<dbReference type="InterPro" id="IPR009057">
    <property type="entry name" value="Homeodomain-like_sf"/>
</dbReference>
<dbReference type="InterPro" id="IPR018060">
    <property type="entry name" value="HTH_AraC"/>
</dbReference>
<sequence>MMTHQDRLIQWLLGSLDLQTTLFHLGQYCGSWQASTAGMAQGGFHVILNGDCWLHLSGTGQKHRLQTGDAVFFLRDLPHLLSPHEDASAAADAPQPPMQAIDLSAPCSTALACGFFEFRAPINELFLAKFPAYVVVSRERDELREIRPLFDLILAEARTGSAEPSPLLTRLVDLMFFYVVRHLCRRQEVEEGLWAVLARPEFTPLLEAILREPGRDWSVEQMADLTHMSRTKFFRLFSQTAGTSPSQFVAQLRMQLASRWIVEGMPLSRAAEKVGYQSDAAFSRAFKKVTGSLPGALRRSVGAGAQLAA</sequence>
<dbReference type="InterPro" id="IPR032783">
    <property type="entry name" value="AraC_lig"/>
</dbReference>
<keyword evidence="3" id="KW-0804">Transcription</keyword>
<dbReference type="Proteomes" id="UP000481947">
    <property type="component" value="Unassembled WGS sequence"/>
</dbReference>
<keyword evidence="2" id="KW-0238">DNA-binding</keyword>
<comment type="caution">
    <text evidence="6">The sequence shown here is derived from an EMBL/GenBank/DDBJ whole genome shotgun (WGS) entry which is preliminary data.</text>
</comment>
<dbReference type="SUPFAM" id="SSF46689">
    <property type="entry name" value="Homeodomain-like"/>
    <property type="match status" value="2"/>
</dbReference>
<protein>
    <submittedName>
        <fullName evidence="6">AraC family transcriptional regulator</fullName>
    </submittedName>
</protein>
<dbReference type="EMBL" id="PVLR01000038">
    <property type="protein sequence ID" value="PRD68104.1"/>
    <property type="molecule type" value="Genomic_DNA"/>
</dbReference>
<evidence type="ECO:0000313" key="8">
    <source>
        <dbReference type="Proteomes" id="UP000481947"/>
    </source>
</evidence>
<dbReference type="PANTHER" id="PTHR46796">
    <property type="entry name" value="HTH-TYPE TRANSCRIPTIONAL ACTIVATOR RHAS-RELATED"/>
    <property type="match status" value="1"/>
</dbReference>
<dbReference type="Gene3D" id="1.10.10.60">
    <property type="entry name" value="Homeodomain-like"/>
    <property type="match status" value="1"/>
</dbReference>
<dbReference type="AlphaFoldDB" id="A0A2S9KCG2"/>
<dbReference type="SMART" id="SM00342">
    <property type="entry name" value="HTH_ARAC"/>
    <property type="match status" value="1"/>
</dbReference>
<dbReference type="Pfam" id="PF12833">
    <property type="entry name" value="HTH_18"/>
    <property type="match status" value="1"/>
</dbReference>
<keyword evidence="1" id="KW-0805">Transcription regulation</keyword>
<evidence type="ECO:0000313" key="7">
    <source>
        <dbReference type="Proteomes" id="UP000238326"/>
    </source>
</evidence>
<evidence type="ECO:0000256" key="1">
    <source>
        <dbReference type="ARBA" id="ARBA00023015"/>
    </source>
</evidence>
<dbReference type="Proteomes" id="UP000238326">
    <property type="component" value="Unassembled WGS sequence"/>
</dbReference>
<keyword evidence="7" id="KW-1185">Reference proteome</keyword>
<dbReference type="EMBL" id="VYSB01000012">
    <property type="protein sequence ID" value="MYZ52748.1"/>
    <property type="molecule type" value="Genomic_DNA"/>
</dbReference>